<accession>A0ABM9ARF6</accession>
<dbReference type="EMBL" id="CAKLPY010000002">
    <property type="protein sequence ID" value="CAH0996213.1"/>
    <property type="molecule type" value="Genomic_DNA"/>
</dbReference>
<dbReference type="NCBIfam" id="TIGR04183">
    <property type="entry name" value="Por_Secre_tail"/>
    <property type="match status" value="1"/>
</dbReference>
<evidence type="ECO:0000256" key="1">
    <source>
        <dbReference type="ARBA" id="ARBA00022729"/>
    </source>
</evidence>
<dbReference type="PANTHER" id="PTHR11481">
    <property type="entry name" value="IMMUNOGLOBULIN FC RECEPTOR"/>
    <property type="match status" value="1"/>
</dbReference>
<keyword evidence="1" id="KW-0732">Signal</keyword>
<feature type="domain" description="Secretion system C-terminal sorting" evidence="3">
    <location>
        <begin position="1519"/>
        <end position="1594"/>
    </location>
</feature>
<dbReference type="Proteomes" id="UP000837932">
    <property type="component" value="Unassembled WGS sequence"/>
</dbReference>
<dbReference type="Pfam" id="PF18962">
    <property type="entry name" value="Por_Secre_tail"/>
    <property type="match status" value="1"/>
</dbReference>
<evidence type="ECO:0000259" key="3">
    <source>
        <dbReference type="Pfam" id="PF18962"/>
    </source>
</evidence>
<organism evidence="4 5">
    <name type="scientific">Emticicia aquatica</name>
    <dbReference type="NCBI Taxonomy" id="1681835"/>
    <lineage>
        <taxon>Bacteria</taxon>
        <taxon>Pseudomonadati</taxon>
        <taxon>Bacteroidota</taxon>
        <taxon>Cytophagia</taxon>
        <taxon>Cytophagales</taxon>
        <taxon>Leadbetterellaceae</taxon>
        <taxon>Emticicia</taxon>
    </lineage>
</organism>
<evidence type="ECO:0000313" key="4">
    <source>
        <dbReference type="EMBL" id="CAH0996213.1"/>
    </source>
</evidence>
<keyword evidence="2" id="KW-1015">Disulfide bond</keyword>
<dbReference type="InterPro" id="IPR026444">
    <property type="entry name" value="Secre_tail"/>
</dbReference>
<name>A0ABM9ARF6_9BACT</name>
<dbReference type="InterPro" id="IPR050488">
    <property type="entry name" value="Ig_Fc_receptor"/>
</dbReference>
<dbReference type="PANTHER" id="PTHR11481:SF60">
    <property type="entry name" value="IG-LIKE DOMAIN-CONTAINING PROTEIN"/>
    <property type="match status" value="1"/>
</dbReference>
<gene>
    <name evidence="4" type="ORF">EMA8858_02344</name>
</gene>
<evidence type="ECO:0000256" key="2">
    <source>
        <dbReference type="ARBA" id="ARBA00023157"/>
    </source>
</evidence>
<evidence type="ECO:0000313" key="5">
    <source>
        <dbReference type="Proteomes" id="UP000837932"/>
    </source>
</evidence>
<proteinExistence type="predicted"/>
<protein>
    <recommendedName>
        <fullName evidence="3">Secretion system C-terminal sorting domain-containing protein</fullName>
    </recommendedName>
</protein>
<reference evidence="4" key="1">
    <citation type="submission" date="2021-12" db="EMBL/GenBank/DDBJ databases">
        <authorList>
            <person name="Rodrigo-Torres L."/>
            <person name="Arahal R. D."/>
            <person name="Lucena T."/>
        </authorList>
    </citation>
    <scope>NUCLEOTIDE SEQUENCE</scope>
    <source>
        <strain evidence="4">CECT 8858</strain>
    </source>
</reference>
<sequence>MSINLQTAYNHFTFVKRIYTLFLLSFTFSYLAAQNCDRQITIKIDDKYGSKSDYVEICKSTPLTLSLTETFAPSATYQWYLNNQLLENGTSSSQKVEKEGKYSAIIKNGQCTYYTNNIQIRYLENILPYIFFGTIRTFQKDILDDTYTMCSKGGKIDIYGFSNSIEKDITCQWIKDGKDIPYATEWKYTATQPGVYNLRVSQYGCTAVTKQLNLLADSVFTDTKLVVNDFPIKYDTLTFCRGMVAELTTDKISDTKRWYINNVEMPDFANRNKLTVKESGTYQLSLNFDGCKVKTKPLYIEFGNVLPPSEIIRQWSNNCVVSLGDEMVGRDYSAGYNIYKYHWLRDGQEVLTTIGGIFANQPGNYQVYTTLNDICRSKISPKFTIDPVSTPKIYIRDNGYLKKRQFEICSGNSLDLGVEGNINFKNIIWYRDGKEVYSGNLGYFNVNKAGRYIALCFSEGCSVYSDTLDLILRQPINANYNSDCSNGQSILSVPKNTSYQYQWYRNNMIILDATQNQFKVTSSGEYYVSINDLKCSALSKPISIGSRIAGKTTFCEGENLQLSTNTNDNQWYGPKGYLGNGSSISIQKLTSTDDGIYRLRSIFGTNCSYYDSVYVSVTKKPSFDIISSNSKTIECEGKNISLSPSNYLFSGQDLYTWKNSKEQILATSKDLKLKFLKNTDADLYSLEIKNQNGCATTKTFKLDVLPTSACPSIKIDSISTEQCRNTYFDVPFTINAISEVDTFVVLLNNPDPIYGTVIGKGTKSPIKALFPSEYSSTIFYVYALKQKIVSEISQNIVAKESFVPYINYQYAGACSGKSVELKLPDDMVSKYESYTWYKDGEQPIFQNQPIINVDKSGSYGVKATQKNGCIVSSTLPAKVQIGKIDEPVIWAKTSPYVCEGGKVSLTSLGYASDVKFQWKLDNKAINDENATKSDYIAQKTGYYSLQIQQDNCIAESKNVFVSVGKILGTALDKDFLNFNIAYGQLVNPNQIEICNGSDVLLIYDTRLITYPTDGNGYYKFAYSKTDANIMDGSTKVIWQKDGQDITNTDVIEQNTAYFNTFYLVKSTGEYRVKVINGSCVAYSEPMKVDVKSTIKIKLRTDPVLNVCEGKTVFLTYYNIPYDRLREYDWFKNNKRYFDPSSSPVSTIAKESGSYFSINKYEIDNKICEFQSDTVTVKIGGKNADLAFMNLDGDAVTCEDTVELKTQYYYNNSTDFAWKKDGIILPNANKSTLKITQPGVYQAEYKIDDNCLATTKPTKITFKTIKTVINVGNNVLCPNSTKTFDAFINNLGYKDNHTYQWYRNDTLIPNSTSFRFVTAQEGKYRVNLKYKNCSANSEAVYLKKSTISDEIIPKDSVGICPNESITLKINKSSNEKFAWYRDGVLLANNANTLTISQKGIYKAIITDNLCKTESKPTKVNERIILPTATLSGGANLNYGDSTNIKIDFTSSPPWTYQLNDGNATSTDKNPYIFSVKPTLSTSYELLSVKNVCGEGTVSGKADVKVIVLGTENIADVSVNLYPNPTENFCFLDVKCTFPSEFSYILFDSQGRIVENVTHNEKEAVYHEKINLTKLTVGVYHFSLKINGNIINRKIVKLR</sequence>
<keyword evidence="5" id="KW-1185">Reference proteome</keyword>
<comment type="caution">
    <text evidence="4">The sequence shown here is derived from an EMBL/GenBank/DDBJ whole genome shotgun (WGS) entry which is preliminary data.</text>
</comment>